<dbReference type="EMBL" id="BARV01045651">
    <property type="protein sequence ID" value="GAI70654.1"/>
    <property type="molecule type" value="Genomic_DNA"/>
</dbReference>
<dbReference type="AlphaFoldDB" id="X1SS61"/>
<proteinExistence type="predicted"/>
<gene>
    <name evidence="1" type="ORF">S06H3_66724</name>
</gene>
<comment type="caution">
    <text evidence="1">The sequence shown here is derived from an EMBL/GenBank/DDBJ whole genome shotgun (WGS) entry which is preliminary data.</text>
</comment>
<evidence type="ECO:0000313" key="1">
    <source>
        <dbReference type="EMBL" id="GAI70654.1"/>
    </source>
</evidence>
<reference evidence="1" key="1">
    <citation type="journal article" date="2014" name="Front. Microbiol.">
        <title>High frequency of phylogenetically diverse reductive dehalogenase-homologous genes in deep subseafloor sedimentary metagenomes.</title>
        <authorList>
            <person name="Kawai M."/>
            <person name="Futagami T."/>
            <person name="Toyoda A."/>
            <person name="Takaki Y."/>
            <person name="Nishi S."/>
            <person name="Hori S."/>
            <person name="Arai W."/>
            <person name="Tsubouchi T."/>
            <person name="Morono Y."/>
            <person name="Uchiyama I."/>
            <person name="Ito T."/>
            <person name="Fujiyama A."/>
            <person name="Inagaki F."/>
            <person name="Takami H."/>
        </authorList>
    </citation>
    <scope>NUCLEOTIDE SEQUENCE</scope>
    <source>
        <strain evidence="1">Expedition CK06-06</strain>
    </source>
</reference>
<sequence>NDSSNSYIYYNESTWVEFGTGSGGGIWTNSSGVATYGENVSVTGNISTY</sequence>
<protein>
    <submittedName>
        <fullName evidence="1">Uncharacterized protein</fullName>
    </submittedName>
</protein>
<name>X1SS61_9ZZZZ</name>
<feature type="non-terminal residue" evidence="1">
    <location>
        <position position="49"/>
    </location>
</feature>
<organism evidence="1">
    <name type="scientific">marine sediment metagenome</name>
    <dbReference type="NCBI Taxonomy" id="412755"/>
    <lineage>
        <taxon>unclassified sequences</taxon>
        <taxon>metagenomes</taxon>
        <taxon>ecological metagenomes</taxon>
    </lineage>
</organism>
<accession>X1SS61</accession>
<feature type="non-terminal residue" evidence="1">
    <location>
        <position position="1"/>
    </location>
</feature>